<dbReference type="Proteomes" id="UP001604277">
    <property type="component" value="Unassembled WGS sequence"/>
</dbReference>
<accession>A0ABD1R593</accession>
<protein>
    <recommendedName>
        <fullName evidence="1">DUF8040 domain-containing protein</fullName>
    </recommendedName>
</protein>
<evidence type="ECO:0000259" key="1">
    <source>
        <dbReference type="Pfam" id="PF26138"/>
    </source>
</evidence>
<comment type="caution">
    <text evidence="2">The sequence shown here is derived from an EMBL/GenBank/DDBJ whole genome shotgun (WGS) entry which is preliminary data.</text>
</comment>
<keyword evidence="3" id="KW-1185">Reference proteome</keyword>
<dbReference type="Pfam" id="PF26138">
    <property type="entry name" value="DUF8040"/>
    <property type="match status" value="1"/>
</dbReference>
<feature type="domain" description="DUF8040" evidence="1">
    <location>
        <begin position="60"/>
        <end position="121"/>
    </location>
</feature>
<name>A0ABD1R593_9LAMI</name>
<gene>
    <name evidence="2" type="ORF">Fot_44661</name>
</gene>
<dbReference type="InterPro" id="IPR058353">
    <property type="entry name" value="DUF8040"/>
</dbReference>
<dbReference type="EMBL" id="JBFOLJ010000013">
    <property type="protein sequence ID" value="KAL2483217.1"/>
    <property type="molecule type" value="Genomic_DNA"/>
</dbReference>
<proteinExistence type="predicted"/>
<organism evidence="2 3">
    <name type="scientific">Forsythia ovata</name>
    <dbReference type="NCBI Taxonomy" id="205694"/>
    <lineage>
        <taxon>Eukaryota</taxon>
        <taxon>Viridiplantae</taxon>
        <taxon>Streptophyta</taxon>
        <taxon>Embryophyta</taxon>
        <taxon>Tracheophyta</taxon>
        <taxon>Spermatophyta</taxon>
        <taxon>Magnoliopsida</taxon>
        <taxon>eudicotyledons</taxon>
        <taxon>Gunneridae</taxon>
        <taxon>Pentapetalae</taxon>
        <taxon>asterids</taxon>
        <taxon>lamiids</taxon>
        <taxon>Lamiales</taxon>
        <taxon>Oleaceae</taxon>
        <taxon>Forsythieae</taxon>
        <taxon>Forsythia</taxon>
    </lineage>
</organism>
<evidence type="ECO:0000313" key="2">
    <source>
        <dbReference type="EMBL" id="KAL2483217.1"/>
    </source>
</evidence>
<reference evidence="3" key="1">
    <citation type="submission" date="2024-07" db="EMBL/GenBank/DDBJ databases">
        <title>Two chromosome-level genome assemblies of Korean endemic species Abeliophyllum distichum and Forsythia ovata (Oleaceae).</title>
        <authorList>
            <person name="Jang H."/>
        </authorList>
    </citation>
    <scope>NUCLEOTIDE SEQUENCE [LARGE SCALE GENOMIC DNA]</scope>
</reference>
<sequence length="164" mass="19579">MDTQRRQRRRQIQRVGLFWTMVIQEIVISDGIRRRARHIPRAPHRNWVVEREMTLTRMFGTSDRICRDLLRMKIGPFQSLCARLRTFGLVDSKSVRVEEQVAIFLNTVGHDQRTRARMSYYFHRVLHACLGLYSEVVTNTTINNSPYDKDNVKQWYSFFQVRSS</sequence>
<dbReference type="AlphaFoldDB" id="A0ABD1R593"/>
<evidence type="ECO:0000313" key="3">
    <source>
        <dbReference type="Proteomes" id="UP001604277"/>
    </source>
</evidence>